<feature type="domain" description="DUF1330" evidence="1">
    <location>
        <begin position="8"/>
        <end position="94"/>
    </location>
</feature>
<dbReference type="PANTHER" id="PTHR41521:SF4">
    <property type="entry name" value="BLR0684 PROTEIN"/>
    <property type="match status" value="1"/>
</dbReference>
<dbReference type="EMBL" id="JANKHG010000026">
    <property type="protein sequence ID" value="MCR2747526.1"/>
    <property type="molecule type" value="Genomic_DNA"/>
</dbReference>
<reference evidence="2" key="1">
    <citation type="submission" date="2022-07" db="EMBL/GenBank/DDBJ databases">
        <authorList>
            <person name="Xamxidin M."/>
        </authorList>
    </citation>
    <scope>NUCLEOTIDE SEQUENCE</scope>
    <source>
        <strain evidence="2">YS8-69</strain>
    </source>
</reference>
<evidence type="ECO:0000313" key="2">
    <source>
        <dbReference type="EMBL" id="MCR2747526.1"/>
    </source>
</evidence>
<dbReference type="Proteomes" id="UP001165267">
    <property type="component" value="Unassembled WGS sequence"/>
</dbReference>
<evidence type="ECO:0000259" key="1">
    <source>
        <dbReference type="Pfam" id="PF07045"/>
    </source>
</evidence>
<dbReference type="InterPro" id="IPR011008">
    <property type="entry name" value="Dimeric_a/b-barrel"/>
</dbReference>
<organism evidence="2 3">
    <name type="scientific">Limnobacter parvus</name>
    <dbReference type="NCBI Taxonomy" id="2939690"/>
    <lineage>
        <taxon>Bacteria</taxon>
        <taxon>Pseudomonadati</taxon>
        <taxon>Pseudomonadota</taxon>
        <taxon>Betaproteobacteria</taxon>
        <taxon>Burkholderiales</taxon>
        <taxon>Burkholderiaceae</taxon>
        <taxon>Limnobacter</taxon>
    </lineage>
</organism>
<dbReference type="Pfam" id="PF07045">
    <property type="entry name" value="DUF1330"/>
    <property type="match status" value="1"/>
</dbReference>
<protein>
    <submittedName>
        <fullName evidence="2">DUF1330 domain-containing protein</fullName>
    </submittedName>
</protein>
<dbReference type="SUPFAM" id="SSF54909">
    <property type="entry name" value="Dimeric alpha+beta barrel"/>
    <property type="match status" value="1"/>
</dbReference>
<dbReference type="RefSeq" id="WP_257512748.1">
    <property type="nucleotide sequence ID" value="NZ_JANKHG010000026.1"/>
</dbReference>
<dbReference type="Gene3D" id="3.30.70.100">
    <property type="match status" value="1"/>
</dbReference>
<dbReference type="InterPro" id="IPR010753">
    <property type="entry name" value="DUF1330"/>
</dbReference>
<dbReference type="PANTHER" id="PTHR41521">
    <property type="match status" value="1"/>
</dbReference>
<keyword evidence="3" id="KW-1185">Reference proteome</keyword>
<comment type="caution">
    <text evidence="2">The sequence shown here is derived from an EMBL/GenBank/DDBJ whole genome shotgun (WGS) entry which is preliminary data.</text>
</comment>
<sequence>MSESNAAVFMVGQIKIIDPARWQQYRDQVADTLTPWGAKVIFRGKQTEVFALSNPYTDIVIIQFPNSKAASGWFHSPAYQAIIPLRESAAEVVLTSYKA</sequence>
<proteinExistence type="predicted"/>
<name>A0ABT1XKY9_9BURK</name>
<gene>
    <name evidence="2" type="ORF">NSP04_12795</name>
</gene>
<evidence type="ECO:0000313" key="3">
    <source>
        <dbReference type="Proteomes" id="UP001165267"/>
    </source>
</evidence>
<accession>A0ABT1XKY9</accession>